<accession>A0A9E5T3L5</accession>
<keyword evidence="3" id="KW-1185">Reference proteome</keyword>
<dbReference type="InterPro" id="IPR029058">
    <property type="entry name" value="AB_hydrolase_fold"/>
</dbReference>
<dbReference type="GO" id="GO:0016020">
    <property type="term" value="C:membrane"/>
    <property type="evidence" value="ECO:0007669"/>
    <property type="project" value="TreeGrafter"/>
</dbReference>
<dbReference type="PANTHER" id="PTHR43798">
    <property type="entry name" value="MONOACYLGLYCEROL LIPASE"/>
    <property type="match status" value="1"/>
</dbReference>
<dbReference type="Pfam" id="PF00561">
    <property type="entry name" value="Abhydrolase_1"/>
    <property type="match status" value="1"/>
</dbReference>
<dbReference type="Gene3D" id="3.40.50.1820">
    <property type="entry name" value="alpha/beta hydrolase"/>
    <property type="match status" value="1"/>
</dbReference>
<evidence type="ECO:0000313" key="2">
    <source>
        <dbReference type="EMBL" id="NHO67247.1"/>
    </source>
</evidence>
<dbReference type="PANTHER" id="PTHR43798:SF5">
    <property type="entry name" value="MONOACYLGLYCEROL LIPASE ABHD6"/>
    <property type="match status" value="1"/>
</dbReference>
<evidence type="ECO:0000313" key="3">
    <source>
        <dbReference type="Proteomes" id="UP000787472"/>
    </source>
</evidence>
<dbReference type="RefSeq" id="WP_167189593.1">
    <property type="nucleotide sequence ID" value="NZ_JAAONZ010000015.1"/>
</dbReference>
<dbReference type="Proteomes" id="UP000787472">
    <property type="component" value="Unassembled WGS sequence"/>
</dbReference>
<evidence type="ECO:0000259" key="1">
    <source>
        <dbReference type="Pfam" id="PF00561"/>
    </source>
</evidence>
<dbReference type="PRINTS" id="PR00111">
    <property type="entry name" value="ABHYDROLASE"/>
</dbReference>
<sequence>MPGLLKKSLRCGYVDVGEGQIHYRYSKISDTRSLPLLVLLHQSPSASVMYEQLMLALAEHFEVLALDTPGFGQSDALEGPTSINALTLVLHSAKSQIDSRPCYVFGHHTGAAIAVEWAATFPQEVTCLALSGPPLLDEHLKSVLVERACLFPPREDGQHLISMWHRIRDKDRQAPLSLSVRELCLAFSADTAYPQSYQAVVDHNFTEQLANIICPTLVLAGGKDPLYDSVEPTLKQLKHPQKGELPAQSGTYVCDLNTDAVAQQLTRFWQQNS</sequence>
<dbReference type="EMBL" id="JAAONZ010000015">
    <property type="protein sequence ID" value="NHO67247.1"/>
    <property type="molecule type" value="Genomic_DNA"/>
</dbReference>
<dbReference type="InterPro" id="IPR050266">
    <property type="entry name" value="AB_hydrolase_sf"/>
</dbReference>
<dbReference type="SUPFAM" id="SSF53474">
    <property type="entry name" value="alpha/beta-Hydrolases"/>
    <property type="match status" value="1"/>
</dbReference>
<dbReference type="InterPro" id="IPR000073">
    <property type="entry name" value="AB_hydrolase_1"/>
</dbReference>
<dbReference type="GO" id="GO:0046464">
    <property type="term" value="P:acylglycerol catabolic process"/>
    <property type="evidence" value="ECO:0007669"/>
    <property type="project" value="TreeGrafter"/>
</dbReference>
<organism evidence="2 3">
    <name type="scientific">Pseudomaricurvus hydrocarbonicus</name>
    <dbReference type="NCBI Taxonomy" id="1470433"/>
    <lineage>
        <taxon>Bacteria</taxon>
        <taxon>Pseudomonadati</taxon>
        <taxon>Pseudomonadota</taxon>
        <taxon>Gammaproteobacteria</taxon>
        <taxon>Cellvibrionales</taxon>
        <taxon>Cellvibrionaceae</taxon>
        <taxon>Pseudomaricurvus</taxon>
    </lineage>
</organism>
<protein>
    <submittedName>
        <fullName evidence="2">Alpha/beta hydrolase</fullName>
    </submittedName>
</protein>
<name>A0A9E5T3L5_9GAMM</name>
<reference evidence="2" key="1">
    <citation type="submission" date="2020-03" db="EMBL/GenBank/DDBJ databases">
        <authorList>
            <person name="Guo F."/>
        </authorList>
    </citation>
    <scope>NUCLEOTIDE SEQUENCE</scope>
    <source>
        <strain evidence="2">JCM 30134</strain>
    </source>
</reference>
<dbReference type="AlphaFoldDB" id="A0A9E5T3L5"/>
<comment type="caution">
    <text evidence="2">The sequence shown here is derived from an EMBL/GenBank/DDBJ whole genome shotgun (WGS) entry which is preliminary data.</text>
</comment>
<proteinExistence type="predicted"/>
<feature type="domain" description="AB hydrolase-1" evidence="1">
    <location>
        <begin position="35"/>
        <end position="141"/>
    </location>
</feature>
<gene>
    <name evidence="2" type="ORF">G8770_16990</name>
</gene>
<keyword evidence="2" id="KW-0378">Hydrolase</keyword>
<dbReference type="GO" id="GO:0047372">
    <property type="term" value="F:monoacylglycerol lipase activity"/>
    <property type="evidence" value="ECO:0007669"/>
    <property type="project" value="TreeGrafter"/>
</dbReference>